<sequence length="417" mass="47213">MTSTTDTKIIIIGAGVTGLALAQGLKKSGIAFNVYERAPSPASKRNWCFGIHWGFDALKELVPEHFLDTLDSARIDPHIDSQDESLYRLPLYDAASGELIKELPGSKFHRLRRDKFRDWLLQDIETNVHWAKSPSLLEYSQDGRSVAVTFEDGSIVTGSMVIGCDGAHSKVRELLLGHEKASLQPIGDFATATIYSKHTREHALQLRARPAHPLYQIGLHKKGFVSWLCVHNAEDKDHPENWTFFNYTSYRLPPDVDQSRWSKADLIRYQKTIVKENDFVDPFKSIYSWLGDDEENVWYTRLMDWDPRRPGHAWDNKDGRITLAGDAAHPMSFQRGQGLNNALQDALELRNVIALVWKDDGVQATARKDAVDAYEKQMIERGGKEVQLSRENTFMVHGENFQNSHLATKGLNAEGQA</sequence>
<keyword evidence="5 7" id="KW-0503">Monooxygenase</keyword>
<accession>A0A8H6VGP9</accession>
<evidence type="ECO:0000313" key="8">
    <source>
        <dbReference type="Proteomes" id="UP000660729"/>
    </source>
</evidence>
<evidence type="ECO:0000256" key="2">
    <source>
        <dbReference type="ARBA" id="ARBA00022630"/>
    </source>
</evidence>
<dbReference type="GO" id="GO:0071949">
    <property type="term" value="F:FAD binding"/>
    <property type="evidence" value="ECO:0007669"/>
    <property type="project" value="InterPro"/>
</dbReference>
<evidence type="ECO:0000256" key="4">
    <source>
        <dbReference type="ARBA" id="ARBA00023002"/>
    </source>
</evidence>
<evidence type="ECO:0000256" key="3">
    <source>
        <dbReference type="ARBA" id="ARBA00022827"/>
    </source>
</evidence>
<proteinExistence type="predicted"/>
<keyword evidence="8" id="KW-1185">Reference proteome</keyword>
<evidence type="ECO:0000256" key="5">
    <source>
        <dbReference type="ARBA" id="ARBA00023033"/>
    </source>
</evidence>
<evidence type="ECO:0000259" key="6">
    <source>
        <dbReference type="Pfam" id="PF01494"/>
    </source>
</evidence>
<keyword evidence="3" id="KW-0274">FAD</keyword>
<reference evidence="7" key="1">
    <citation type="submission" date="2020-04" db="EMBL/GenBank/DDBJ databases">
        <title>Draft genome resource of the tomato pathogen Pseudocercospora fuligena.</title>
        <authorList>
            <person name="Zaccaron A."/>
        </authorList>
    </citation>
    <scope>NUCLEOTIDE SEQUENCE</scope>
    <source>
        <strain evidence="7">PF001</strain>
    </source>
</reference>
<comment type="cofactor">
    <cofactor evidence="1">
        <name>FAD</name>
        <dbReference type="ChEBI" id="CHEBI:57692"/>
    </cofactor>
</comment>
<dbReference type="Pfam" id="PF01494">
    <property type="entry name" value="FAD_binding_3"/>
    <property type="match status" value="1"/>
</dbReference>
<protein>
    <submittedName>
        <fullName evidence="7">FAD-dependent monooxygenase cctM</fullName>
    </submittedName>
</protein>
<dbReference type="InterPro" id="IPR002938">
    <property type="entry name" value="FAD-bd"/>
</dbReference>
<dbReference type="OrthoDB" id="47494at2759"/>
<name>A0A8H6VGP9_9PEZI</name>
<dbReference type="PRINTS" id="PR00420">
    <property type="entry name" value="RNGMNOXGNASE"/>
</dbReference>
<feature type="domain" description="FAD-binding" evidence="6">
    <location>
        <begin position="139"/>
        <end position="377"/>
    </location>
</feature>
<dbReference type="Proteomes" id="UP000660729">
    <property type="component" value="Unassembled WGS sequence"/>
</dbReference>
<dbReference type="InterPro" id="IPR036188">
    <property type="entry name" value="FAD/NAD-bd_sf"/>
</dbReference>
<comment type="caution">
    <text evidence="7">The sequence shown here is derived from an EMBL/GenBank/DDBJ whole genome shotgun (WGS) entry which is preliminary data.</text>
</comment>
<keyword evidence="4" id="KW-0560">Oxidoreductase</keyword>
<evidence type="ECO:0000313" key="7">
    <source>
        <dbReference type="EMBL" id="KAF7190825.1"/>
    </source>
</evidence>
<dbReference type="PANTHER" id="PTHR47178">
    <property type="entry name" value="MONOOXYGENASE, FAD-BINDING"/>
    <property type="match status" value="1"/>
</dbReference>
<dbReference type="Gene3D" id="3.50.50.60">
    <property type="entry name" value="FAD/NAD(P)-binding domain"/>
    <property type="match status" value="1"/>
</dbReference>
<dbReference type="SUPFAM" id="SSF51905">
    <property type="entry name" value="FAD/NAD(P)-binding domain"/>
    <property type="match status" value="1"/>
</dbReference>
<dbReference type="PANTHER" id="PTHR47178:SF3">
    <property type="entry name" value="FAD-BINDING DOMAIN-CONTAINING PROTEIN"/>
    <property type="match status" value="1"/>
</dbReference>
<gene>
    <name evidence="7" type="ORF">HII31_07984</name>
</gene>
<dbReference type="AlphaFoldDB" id="A0A8H6VGP9"/>
<keyword evidence="2" id="KW-0285">Flavoprotein</keyword>
<organism evidence="7 8">
    <name type="scientific">Pseudocercospora fuligena</name>
    <dbReference type="NCBI Taxonomy" id="685502"/>
    <lineage>
        <taxon>Eukaryota</taxon>
        <taxon>Fungi</taxon>
        <taxon>Dikarya</taxon>
        <taxon>Ascomycota</taxon>
        <taxon>Pezizomycotina</taxon>
        <taxon>Dothideomycetes</taxon>
        <taxon>Dothideomycetidae</taxon>
        <taxon>Mycosphaerellales</taxon>
        <taxon>Mycosphaerellaceae</taxon>
        <taxon>Pseudocercospora</taxon>
    </lineage>
</organism>
<evidence type="ECO:0000256" key="1">
    <source>
        <dbReference type="ARBA" id="ARBA00001974"/>
    </source>
</evidence>
<dbReference type="EMBL" id="JABCIY010000168">
    <property type="protein sequence ID" value="KAF7190825.1"/>
    <property type="molecule type" value="Genomic_DNA"/>
</dbReference>
<dbReference type="GO" id="GO:0004497">
    <property type="term" value="F:monooxygenase activity"/>
    <property type="evidence" value="ECO:0007669"/>
    <property type="project" value="UniProtKB-KW"/>
</dbReference>